<dbReference type="Pfam" id="PF01902">
    <property type="entry name" value="Diphthami_syn_2"/>
    <property type="match status" value="1"/>
</dbReference>
<dbReference type="SUPFAM" id="SSF52402">
    <property type="entry name" value="Adenine nucleotide alpha hydrolases-like"/>
    <property type="match status" value="1"/>
</dbReference>
<dbReference type="EMBL" id="BBMT01000014">
    <property type="protein sequence ID" value="GAL37146.1"/>
    <property type="molecule type" value="Genomic_DNA"/>
</dbReference>
<dbReference type="Gene3D" id="3.90.1490.10">
    <property type="entry name" value="putative n-type atp pyrophosphatase, domain 2"/>
    <property type="match status" value="1"/>
</dbReference>
<protein>
    <recommendedName>
        <fullName evidence="1">Diphthamide synthase domain-containing protein</fullName>
    </recommendedName>
</protein>
<comment type="caution">
    <text evidence="2">The sequence shown here is derived from an EMBL/GenBank/DDBJ whole genome shotgun (WGS) entry which is preliminary data.</text>
</comment>
<gene>
    <name evidence="2" type="ORF">JCM19240_3095</name>
</gene>
<keyword evidence="3" id="KW-1185">Reference proteome</keyword>
<dbReference type="AlphaFoldDB" id="A0A090TB41"/>
<dbReference type="Proteomes" id="UP000029224">
    <property type="component" value="Unassembled WGS sequence"/>
</dbReference>
<dbReference type="InterPro" id="IPR002761">
    <property type="entry name" value="Diphthami_syn_dom"/>
</dbReference>
<proteinExistence type="predicted"/>
<evidence type="ECO:0000313" key="3">
    <source>
        <dbReference type="Proteomes" id="UP000029224"/>
    </source>
</evidence>
<evidence type="ECO:0000259" key="1">
    <source>
        <dbReference type="Pfam" id="PF01902"/>
    </source>
</evidence>
<sequence>MVGQSSKALAQEIIERGIDTVLVTIDRLVLPERLCGERYTEHLITELPNNVDPCGEDGEFHTLVCNSKYFSHPIVIEPYR</sequence>
<feature type="domain" description="Diphthamide synthase" evidence="1">
    <location>
        <begin position="4"/>
        <end position="76"/>
    </location>
</feature>
<accession>A0A090TB41</accession>
<name>A0A090TB41_9VIBR</name>
<evidence type="ECO:0000313" key="2">
    <source>
        <dbReference type="EMBL" id="GAL37146.1"/>
    </source>
</evidence>
<reference evidence="2 3" key="1">
    <citation type="submission" date="2014-09" db="EMBL/GenBank/DDBJ databases">
        <title>Vibrio maritimus JCM 19240. (C210) whole genome shotgun sequence.</title>
        <authorList>
            <person name="Sawabe T."/>
            <person name="Meirelles P."/>
            <person name="Nakanishi M."/>
            <person name="Sayaka M."/>
            <person name="Hattori M."/>
            <person name="Ohkuma M."/>
        </authorList>
    </citation>
    <scope>NUCLEOTIDE SEQUENCE [LARGE SCALE GENOMIC DNA]</scope>
    <source>
        <strain evidence="2 3">JCM 19240</strain>
    </source>
</reference>
<organism evidence="2 3">
    <name type="scientific">Vibrio maritimus</name>
    <dbReference type="NCBI Taxonomy" id="990268"/>
    <lineage>
        <taxon>Bacteria</taxon>
        <taxon>Pseudomonadati</taxon>
        <taxon>Pseudomonadota</taxon>
        <taxon>Gammaproteobacteria</taxon>
        <taxon>Vibrionales</taxon>
        <taxon>Vibrionaceae</taxon>
        <taxon>Vibrio</taxon>
    </lineage>
</organism>
<reference evidence="2 3" key="2">
    <citation type="submission" date="2014-09" db="EMBL/GenBank/DDBJ databases">
        <authorList>
            <consortium name="NBRP consortium"/>
            <person name="Sawabe T."/>
            <person name="Meirelles P."/>
            <person name="Nakanishi M."/>
            <person name="Sayaka M."/>
            <person name="Hattori M."/>
            <person name="Ohkuma M."/>
        </authorList>
    </citation>
    <scope>NUCLEOTIDE SEQUENCE [LARGE SCALE GENOMIC DNA]</scope>
    <source>
        <strain evidence="2 3">JCM 19240</strain>
    </source>
</reference>